<dbReference type="Proteomes" id="UP001291912">
    <property type="component" value="Unassembled WGS sequence"/>
</dbReference>
<evidence type="ECO:0000313" key="2">
    <source>
        <dbReference type="EMBL" id="MDZ8161989.1"/>
    </source>
</evidence>
<dbReference type="EMBL" id="JAWJYN010000002">
    <property type="protein sequence ID" value="MDZ8161989.1"/>
    <property type="molecule type" value="Genomic_DNA"/>
</dbReference>
<feature type="region of interest" description="Disordered" evidence="1">
    <location>
        <begin position="161"/>
        <end position="187"/>
    </location>
</feature>
<gene>
    <name evidence="2" type="ORF">R2Q92_09050</name>
</gene>
<evidence type="ECO:0008006" key="4">
    <source>
        <dbReference type="Google" id="ProtNLM"/>
    </source>
</evidence>
<sequence length="187" mass="20652">MTSVASVCGTAYGGWGRSAAMVTREVGGGMVDWGSTVVTVRFDCGGDRPCEQCGRWLLADGQALSVELCNSQLAVDHALGYLESLSESTSKADMQRFEDLVDRLERLSIYGDLEPKRELRHLEGDTWEIKTAADRVLFYFVQADGRHKKAVRVTNCAEKTKAKTAQGRLPAKHKNRAARIQKEDRAS</sequence>
<dbReference type="RefSeq" id="WP_194424488.1">
    <property type="nucleotide sequence ID" value="NZ_BAAAPT010000002.1"/>
</dbReference>
<organism evidence="2 3">
    <name type="scientific">Microbacterium aquimaris</name>
    <dbReference type="NCBI Taxonomy" id="459816"/>
    <lineage>
        <taxon>Bacteria</taxon>
        <taxon>Bacillati</taxon>
        <taxon>Actinomycetota</taxon>
        <taxon>Actinomycetes</taxon>
        <taxon>Micrococcales</taxon>
        <taxon>Microbacteriaceae</taxon>
        <taxon>Microbacterium</taxon>
    </lineage>
</organism>
<reference evidence="2 3" key="1">
    <citation type="submission" date="2023-10" db="EMBL/GenBank/DDBJ databases">
        <title>Microbacterium xanthum sp. nov., isolated from seaweed.</title>
        <authorList>
            <person name="Lee S.D."/>
        </authorList>
    </citation>
    <scope>NUCLEOTIDE SEQUENCE [LARGE SCALE GENOMIC DNA]</scope>
    <source>
        <strain evidence="2 3">KCTC 19124</strain>
    </source>
</reference>
<keyword evidence="3" id="KW-1185">Reference proteome</keyword>
<protein>
    <recommendedName>
        <fullName evidence="4">Type II toxin-antitoxin system RelE/ParE family toxin</fullName>
    </recommendedName>
</protein>
<accession>A0ABU5N7E5</accession>
<proteinExistence type="predicted"/>
<evidence type="ECO:0000313" key="3">
    <source>
        <dbReference type="Proteomes" id="UP001291912"/>
    </source>
</evidence>
<feature type="compositionally biased region" description="Basic residues" evidence="1">
    <location>
        <begin position="170"/>
        <end position="179"/>
    </location>
</feature>
<comment type="caution">
    <text evidence="2">The sequence shown here is derived from an EMBL/GenBank/DDBJ whole genome shotgun (WGS) entry which is preliminary data.</text>
</comment>
<name>A0ABU5N7E5_9MICO</name>
<evidence type="ECO:0000256" key="1">
    <source>
        <dbReference type="SAM" id="MobiDB-lite"/>
    </source>
</evidence>